<evidence type="ECO:0000256" key="1">
    <source>
        <dbReference type="ARBA" id="ARBA00004141"/>
    </source>
</evidence>
<comment type="subcellular location">
    <subcellularLocation>
        <location evidence="1">Membrane</location>
        <topology evidence="1">Multi-pass membrane protein</topology>
    </subcellularLocation>
</comment>
<keyword evidence="3" id="KW-0133">Cell shape</keyword>
<feature type="transmembrane region" description="Helical" evidence="6">
    <location>
        <begin position="341"/>
        <end position="362"/>
    </location>
</feature>
<dbReference type="InterPro" id="IPR001182">
    <property type="entry name" value="FtsW/RodA"/>
</dbReference>
<evidence type="ECO:0000256" key="4">
    <source>
        <dbReference type="ARBA" id="ARBA00022989"/>
    </source>
</evidence>
<evidence type="ECO:0000313" key="8">
    <source>
        <dbReference type="Proteomes" id="UP000609849"/>
    </source>
</evidence>
<keyword evidence="4 6" id="KW-1133">Transmembrane helix</keyword>
<dbReference type="PANTHER" id="PTHR30474">
    <property type="entry name" value="CELL CYCLE PROTEIN"/>
    <property type="match status" value="1"/>
</dbReference>
<keyword evidence="2 6" id="KW-0812">Transmembrane</keyword>
<feature type="transmembrane region" description="Helical" evidence="6">
    <location>
        <begin position="265"/>
        <end position="291"/>
    </location>
</feature>
<feature type="transmembrane region" description="Helical" evidence="6">
    <location>
        <begin position="165"/>
        <end position="183"/>
    </location>
</feature>
<keyword evidence="5 6" id="KW-0472">Membrane</keyword>
<name>A0ABR7JNS0_9FIRM</name>
<feature type="transmembrane region" description="Helical" evidence="6">
    <location>
        <begin position="190"/>
        <end position="208"/>
    </location>
</feature>
<dbReference type="Pfam" id="PF01098">
    <property type="entry name" value="FTSW_RODA_SPOVE"/>
    <property type="match status" value="1"/>
</dbReference>
<gene>
    <name evidence="7" type="ORF">H8923_07400</name>
</gene>
<comment type="caution">
    <text evidence="7">The sequence shown here is derived from an EMBL/GenBank/DDBJ whole genome shotgun (WGS) entry which is preliminary data.</text>
</comment>
<accession>A0ABR7JNS0</accession>
<dbReference type="EMBL" id="JACRWE010000003">
    <property type="protein sequence ID" value="MBC5996581.1"/>
    <property type="molecule type" value="Genomic_DNA"/>
</dbReference>
<keyword evidence="8" id="KW-1185">Reference proteome</keyword>
<proteinExistence type="predicted"/>
<dbReference type="Proteomes" id="UP000609849">
    <property type="component" value="Unassembled WGS sequence"/>
</dbReference>
<evidence type="ECO:0000313" key="7">
    <source>
        <dbReference type="EMBL" id="MBC5996581.1"/>
    </source>
</evidence>
<dbReference type="PANTHER" id="PTHR30474:SF1">
    <property type="entry name" value="PEPTIDOGLYCAN GLYCOSYLTRANSFERASE MRDB"/>
    <property type="match status" value="1"/>
</dbReference>
<evidence type="ECO:0000256" key="5">
    <source>
        <dbReference type="ARBA" id="ARBA00023136"/>
    </source>
</evidence>
<feature type="transmembrane region" description="Helical" evidence="6">
    <location>
        <begin position="77"/>
        <end position="95"/>
    </location>
</feature>
<feature type="transmembrane region" description="Helical" evidence="6">
    <location>
        <begin position="12"/>
        <end position="30"/>
    </location>
</feature>
<feature type="transmembrane region" description="Helical" evidence="6">
    <location>
        <begin position="303"/>
        <end position="321"/>
    </location>
</feature>
<evidence type="ECO:0000256" key="2">
    <source>
        <dbReference type="ARBA" id="ARBA00022692"/>
    </source>
</evidence>
<reference evidence="7 8" key="1">
    <citation type="submission" date="2020-08" db="EMBL/GenBank/DDBJ databases">
        <authorList>
            <person name="Liu C."/>
            <person name="Sun Q."/>
        </authorList>
    </citation>
    <scope>NUCLEOTIDE SEQUENCE [LARGE SCALE GENOMIC DNA]</scope>
    <source>
        <strain evidence="7 8">NSJ-18</strain>
    </source>
</reference>
<protein>
    <submittedName>
        <fullName evidence="7">Rod shape-determining protein RodA</fullName>
    </submittedName>
</protein>
<dbReference type="RefSeq" id="WP_153926117.1">
    <property type="nucleotide sequence ID" value="NZ_JACRWE010000003.1"/>
</dbReference>
<evidence type="ECO:0000256" key="3">
    <source>
        <dbReference type="ARBA" id="ARBA00022960"/>
    </source>
</evidence>
<evidence type="ECO:0000256" key="6">
    <source>
        <dbReference type="SAM" id="Phobius"/>
    </source>
</evidence>
<feature type="transmembrane region" description="Helical" evidence="6">
    <location>
        <begin position="50"/>
        <end position="68"/>
    </location>
</feature>
<sequence length="370" mass="41076">MKKIQLKLIKQLDWKLILTTIFIFAFGILILTTATHANSTGNYKEIKKQLLAFVLGIILIISILRINYSQMGKNYKYFYLASIVLLLMVWVPGLGKVQEGARRWIKIGPLYLQTSELVKLTFIISYAKIVEKYRGKLNTIKEIVPVVLKAMPILVLMLIQPDLGGTIVFGCIMMGMLFVAGLNTKIIKNISIIIVILLPLIYLCMAPHQKVRIEAFLHPDDLSYEGNYQVVQSMIAIGSGGLLGKGIYQGTQNHSGFLPVSDSDFIFAVIGEELGAIGMMGIILLFIIFLLRMLYLAKKAKDFYGTLIITGVTSMFTYQIIQNIGMTMALIPVTGVTLPFISYGASSLVSSMASVGLVLNVGMRKKKINF</sequence>
<organism evidence="7 8">
    <name type="scientific">Romboutsia faecis</name>
    <dbReference type="NCBI Taxonomy" id="2764597"/>
    <lineage>
        <taxon>Bacteria</taxon>
        <taxon>Bacillati</taxon>
        <taxon>Bacillota</taxon>
        <taxon>Clostridia</taxon>
        <taxon>Peptostreptococcales</taxon>
        <taxon>Peptostreptococcaceae</taxon>
        <taxon>Romboutsia</taxon>
    </lineage>
</organism>